<dbReference type="InterPro" id="IPR012340">
    <property type="entry name" value="NA-bd_OB-fold"/>
</dbReference>
<evidence type="ECO:0000256" key="2">
    <source>
        <dbReference type="ARBA" id="ARBA00022884"/>
    </source>
</evidence>
<keyword evidence="3" id="KW-0648">Protein biosynthesis</keyword>
<keyword evidence="8" id="KW-1185">Reference proteome</keyword>
<dbReference type="OMA" id="HEVSNHP"/>
<feature type="region of interest" description="Disordered" evidence="5">
    <location>
        <begin position="71"/>
        <end position="147"/>
    </location>
</feature>
<dbReference type="PANTHER" id="PTHR11586:SF42">
    <property type="entry name" value="AMINOACYL TRNA SYNTHASE COMPLEX-INTERACTING MULTIFUNCTIONAL PROTEIN 1"/>
    <property type="match status" value="1"/>
</dbReference>
<sequence>MDEVDNLFNPSLAAALKKLDPEDGEQIMEYLKTHALLSREKALLQASVREQKKLLVENGKLKKDIEQLRGQLQDKQKRRSAKAVLSQAPPPHSVSPAHTKPEGGSTSLPGATAGVPSNPPPSASLSDVKDRPSRRRRGEKKVRANTDTLTLGEESRIDASRLDLRVGRILSIRRHPLAETMSVQEVDVGENSPRTVVTKMGGGKDLDQLQGSLGVFLCNVKASKMRGVASQGRLICCSASDDSIEPLVPPAGSAPGDRITFLNYPGEPDRELPSKLKIWELLLPDLQVDSKGVANYKGCGFEVKGKGLCRAPSLTNCTIR</sequence>
<dbReference type="STRING" id="28743.ENSCVAP00000000301"/>
<reference evidence="7" key="1">
    <citation type="submission" date="2025-08" db="UniProtKB">
        <authorList>
            <consortium name="Ensembl"/>
        </authorList>
    </citation>
    <scope>IDENTIFICATION</scope>
</reference>
<dbReference type="Pfam" id="PF01588">
    <property type="entry name" value="tRNA_bind"/>
    <property type="match status" value="1"/>
</dbReference>
<keyword evidence="1 4" id="KW-0820">tRNA-binding</keyword>
<dbReference type="Gene3D" id="2.40.50.140">
    <property type="entry name" value="Nucleic acid-binding proteins"/>
    <property type="match status" value="1"/>
</dbReference>
<dbReference type="GO" id="GO:0006412">
    <property type="term" value="P:translation"/>
    <property type="evidence" value="ECO:0007669"/>
    <property type="project" value="UniProtKB-KW"/>
</dbReference>
<dbReference type="AlphaFoldDB" id="A0A3Q2C6P8"/>
<dbReference type="OrthoDB" id="197206at2759"/>
<evidence type="ECO:0000256" key="1">
    <source>
        <dbReference type="ARBA" id="ARBA00022555"/>
    </source>
</evidence>
<reference evidence="7" key="2">
    <citation type="submission" date="2025-09" db="UniProtKB">
        <authorList>
            <consortium name="Ensembl"/>
        </authorList>
    </citation>
    <scope>IDENTIFICATION</scope>
</reference>
<evidence type="ECO:0000313" key="8">
    <source>
        <dbReference type="Proteomes" id="UP000265020"/>
    </source>
</evidence>
<evidence type="ECO:0000256" key="4">
    <source>
        <dbReference type="PROSITE-ProRule" id="PRU00209"/>
    </source>
</evidence>
<dbReference type="GO" id="GO:0000049">
    <property type="term" value="F:tRNA binding"/>
    <property type="evidence" value="ECO:0007669"/>
    <property type="project" value="UniProtKB-UniRule"/>
</dbReference>
<feature type="domain" description="TRNA-binding" evidence="6">
    <location>
        <begin position="158"/>
        <end position="260"/>
    </location>
</feature>
<dbReference type="Proteomes" id="UP000265020">
    <property type="component" value="Unassembled WGS sequence"/>
</dbReference>
<proteinExistence type="predicted"/>
<name>A0A3Q2C6P8_CYPVA</name>
<dbReference type="RefSeq" id="XP_015250060.1">
    <property type="nucleotide sequence ID" value="XM_015394574.1"/>
</dbReference>
<dbReference type="KEGG" id="cvg:107097431"/>
<dbReference type="PROSITE" id="PS50886">
    <property type="entry name" value="TRBD"/>
    <property type="match status" value="1"/>
</dbReference>
<evidence type="ECO:0000259" key="6">
    <source>
        <dbReference type="PROSITE" id="PS50886"/>
    </source>
</evidence>
<dbReference type="Ensembl" id="ENSCVAT00000015301.1">
    <property type="protein sequence ID" value="ENSCVAP00000000301.1"/>
    <property type="gene ID" value="ENSCVAG00000001198.1"/>
</dbReference>
<dbReference type="PANTHER" id="PTHR11586">
    <property type="entry name" value="TRNA-AMINOACYLATION COFACTOR ARC1 FAMILY MEMBER"/>
    <property type="match status" value="1"/>
</dbReference>
<dbReference type="InterPro" id="IPR002547">
    <property type="entry name" value="tRNA-bd_dom"/>
</dbReference>
<dbReference type="GeneID" id="107097431"/>
<dbReference type="SUPFAM" id="SSF50249">
    <property type="entry name" value="Nucleic acid-binding proteins"/>
    <property type="match status" value="1"/>
</dbReference>
<evidence type="ECO:0000256" key="5">
    <source>
        <dbReference type="SAM" id="MobiDB-lite"/>
    </source>
</evidence>
<dbReference type="GeneTree" id="ENSGT00940000154950"/>
<dbReference type="InterPro" id="IPR051270">
    <property type="entry name" value="Tyrosine-tRNA_ligase_regulator"/>
</dbReference>
<keyword evidence="2 4" id="KW-0694">RNA-binding</keyword>
<protein>
    <submittedName>
        <fullName evidence="7">Aminoacyl tRNA synthetase complex interacting multifunctional protein 1b</fullName>
    </submittedName>
</protein>
<organism evidence="7 8">
    <name type="scientific">Cyprinodon variegatus</name>
    <name type="common">Sheepshead minnow</name>
    <dbReference type="NCBI Taxonomy" id="28743"/>
    <lineage>
        <taxon>Eukaryota</taxon>
        <taxon>Metazoa</taxon>
        <taxon>Chordata</taxon>
        <taxon>Craniata</taxon>
        <taxon>Vertebrata</taxon>
        <taxon>Euteleostomi</taxon>
        <taxon>Actinopterygii</taxon>
        <taxon>Neopterygii</taxon>
        <taxon>Teleostei</taxon>
        <taxon>Neoteleostei</taxon>
        <taxon>Acanthomorphata</taxon>
        <taxon>Ovalentaria</taxon>
        <taxon>Atherinomorphae</taxon>
        <taxon>Cyprinodontiformes</taxon>
        <taxon>Cyprinodontidae</taxon>
        <taxon>Cyprinodon</taxon>
    </lineage>
</organism>
<accession>A0A3Q2C6P8</accession>
<evidence type="ECO:0000313" key="7">
    <source>
        <dbReference type="Ensembl" id="ENSCVAP00000000301.1"/>
    </source>
</evidence>
<evidence type="ECO:0000256" key="3">
    <source>
        <dbReference type="ARBA" id="ARBA00022917"/>
    </source>
</evidence>
<dbReference type="CTD" id="494049"/>